<protein>
    <submittedName>
        <fullName evidence="2">Rhodanese-related sulfurtransferase</fullName>
    </submittedName>
</protein>
<dbReference type="AlphaFoldDB" id="A0A318U850"/>
<feature type="domain" description="Rhodanese" evidence="1">
    <location>
        <begin position="22"/>
        <end position="112"/>
    </location>
</feature>
<dbReference type="SMART" id="SM00450">
    <property type="entry name" value="RHOD"/>
    <property type="match status" value="1"/>
</dbReference>
<dbReference type="OrthoDB" id="9807812at2"/>
<evidence type="ECO:0000259" key="1">
    <source>
        <dbReference type="PROSITE" id="PS50206"/>
    </source>
</evidence>
<dbReference type="InterPro" id="IPR050229">
    <property type="entry name" value="GlpE_sulfurtransferase"/>
</dbReference>
<proteinExistence type="predicted"/>
<keyword evidence="2" id="KW-0808">Transferase</keyword>
<dbReference type="InterPro" id="IPR036873">
    <property type="entry name" value="Rhodanese-like_dom_sf"/>
</dbReference>
<dbReference type="EMBL" id="QJTK01000013">
    <property type="protein sequence ID" value="PYF08159.1"/>
    <property type="molecule type" value="Genomic_DNA"/>
</dbReference>
<dbReference type="InterPro" id="IPR001763">
    <property type="entry name" value="Rhodanese-like_dom"/>
</dbReference>
<name>A0A318U850_9RHOB</name>
<comment type="caution">
    <text evidence="2">The sequence shown here is derived from an EMBL/GenBank/DDBJ whole genome shotgun (WGS) entry which is preliminary data.</text>
</comment>
<dbReference type="GO" id="GO:0016740">
    <property type="term" value="F:transferase activity"/>
    <property type="evidence" value="ECO:0007669"/>
    <property type="project" value="UniProtKB-KW"/>
</dbReference>
<gene>
    <name evidence="2" type="ORF">C8J30_11316</name>
</gene>
<dbReference type="PANTHER" id="PTHR43031:SF1">
    <property type="entry name" value="PYRIDINE NUCLEOTIDE-DISULPHIDE OXIDOREDUCTASE"/>
    <property type="match status" value="1"/>
</dbReference>
<evidence type="ECO:0000313" key="2">
    <source>
        <dbReference type="EMBL" id="PYF08159.1"/>
    </source>
</evidence>
<dbReference type="RefSeq" id="WP_110806597.1">
    <property type="nucleotide sequence ID" value="NZ_QJTK01000013.1"/>
</dbReference>
<dbReference type="PANTHER" id="PTHR43031">
    <property type="entry name" value="FAD-DEPENDENT OXIDOREDUCTASE"/>
    <property type="match status" value="1"/>
</dbReference>
<keyword evidence="3" id="KW-1185">Reference proteome</keyword>
<reference evidence="2 3" key="1">
    <citation type="submission" date="2018-06" db="EMBL/GenBank/DDBJ databases">
        <title>Genomic Encyclopedia of Type Strains, Phase III (KMG-III): the genomes of soil and plant-associated and newly described type strains.</title>
        <authorList>
            <person name="Whitman W."/>
        </authorList>
    </citation>
    <scope>NUCLEOTIDE SEQUENCE [LARGE SCALE GENOMIC DNA]</scope>
    <source>
        <strain evidence="2 3">JA737</strain>
    </source>
</reference>
<accession>A0A318U850</accession>
<evidence type="ECO:0000313" key="3">
    <source>
        <dbReference type="Proteomes" id="UP000247727"/>
    </source>
</evidence>
<dbReference type="Gene3D" id="3.40.250.10">
    <property type="entry name" value="Rhodanese-like domain"/>
    <property type="match status" value="1"/>
</dbReference>
<organism evidence="2 3">
    <name type="scientific">Rhodobacter viridis</name>
    <dbReference type="NCBI Taxonomy" id="1054202"/>
    <lineage>
        <taxon>Bacteria</taxon>
        <taxon>Pseudomonadati</taxon>
        <taxon>Pseudomonadota</taxon>
        <taxon>Alphaproteobacteria</taxon>
        <taxon>Rhodobacterales</taxon>
        <taxon>Rhodobacter group</taxon>
        <taxon>Rhodobacter</taxon>
    </lineage>
</organism>
<sequence length="130" mass="13868">MTEQKDLPEAREACPTSSQKLLAEGALLVDVREADEVAACGFAGCEVMPLPLSQFEARFAEIPREREVILACATGDRSLKATYFLLYQDYTKVTNMKHGLARWVARGFPITGTAAAVSSGGCGCGSGNCC</sequence>
<dbReference type="PROSITE" id="PS50206">
    <property type="entry name" value="RHODANESE_3"/>
    <property type="match status" value="1"/>
</dbReference>
<dbReference type="SUPFAM" id="SSF52821">
    <property type="entry name" value="Rhodanese/Cell cycle control phosphatase"/>
    <property type="match status" value="1"/>
</dbReference>
<dbReference type="CDD" id="cd00158">
    <property type="entry name" value="RHOD"/>
    <property type="match status" value="1"/>
</dbReference>
<dbReference type="Pfam" id="PF00581">
    <property type="entry name" value="Rhodanese"/>
    <property type="match status" value="1"/>
</dbReference>
<dbReference type="Proteomes" id="UP000247727">
    <property type="component" value="Unassembled WGS sequence"/>
</dbReference>